<gene>
    <name evidence="2" type="ORF">B2A_06503</name>
</gene>
<evidence type="ECO:0000313" key="2">
    <source>
        <dbReference type="EMBL" id="EQD52504.1"/>
    </source>
</evidence>
<dbReference type="Pfam" id="PF17863">
    <property type="entry name" value="AAA_lid_2"/>
    <property type="match status" value="1"/>
</dbReference>
<reference evidence="2" key="2">
    <citation type="journal article" date="2014" name="ISME J.">
        <title>Microbial stratification in low pH oxic and suboxic macroscopic growths along an acid mine drainage.</title>
        <authorList>
            <person name="Mendez-Garcia C."/>
            <person name="Mesa V."/>
            <person name="Sprenger R.R."/>
            <person name="Richter M."/>
            <person name="Diez M.S."/>
            <person name="Solano J."/>
            <person name="Bargiela R."/>
            <person name="Golyshina O.V."/>
            <person name="Manteca A."/>
            <person name="Ramos J.L."/>
            <person name="Gallego J.R."/>
            <person name="Llorente I."/>
            <person name="Martins Dos Santos V.A."/>
            <person name="Jensen O.N."/>
            <person name="Pelaez A.I."/>
            <person name="Sanchez J."/>
            <person name="Ferrer M."/>
        </authorList>
    </citation>
    <scope>NUCLEOTIDE SEQUENCE</scope>
</reference>
<organism evidence="2">
    <name type="scientific">mine drainage metagenome</name>
    <dbReference type="NCBI Taxonomy" id="410659"/>
    <lineage>
        <taxon>unclassified sequences</taxon>
        <taxon>metagenomes</taxon>
        <taxon>ecological metagenomes</taxon>
    </lineage>
</organism>
<dbReference type="InterPro" id="IPR041628">
    <property type="entry name" value="ChlI/MoxR_AAA_lid"/>
</dbReference>
<dbReference type="AlphaFoldDB" id="T1BHA9"/>
<dbReference type="EMBL" id="AUZZ01004603">
    <property type="protein sequence ID" value="EQD52504.1"/>
    <property type="molecule type" value="Genomic_DNA"/>
</dbReference>
<dbReference type="PANTHER" id="PTHR42759:SF5">
    <property type="entry name" value="METHANOL DEHYDROGENASE REGULATOR"/>
    <property type="match status" value="1"/>
</dbReference>
<protein>
    <submittedName>
        <fullName evidence="2">Methanol dehydrogenase transcriptional regulatory protein MoxR3</fullName>
    </submittedName>
</protein>
<dbReference type="Gene3D" id="1.10.8.80">
    <property type="entry name" value="Magnesium chelatase subunit I, C-Terminal domain"/>
    <property type="match status" value="1"/>
</dbReference>
<proteinExistence type="predicted"/>
<sequence length="96" mass="10523">DSALEGYVVDLVRATREDPRVEVGASPRGSLALAKAARARALLERRDYVVPDDVKALAVPCLAHRLVIRPEPWIRGLRGPTVVSEALRHVPVPKIE</sequence>
<evidence type="ECO:0000259" key="1">
    <source>
        <dbReference type="Pfam" id="PF17863"/>
    </source>
</evidence>
<feature type="non-terminal residue" evidence="2">
    <location>
        <position position="1"/>
    </location>
</feature>
<dbReference type="PANTHER" id="PTHR42759">
    <property type="entry name" value="MOXR FAMILY PROTEIN"/>
    <property type="match status" value="1"/>
</dbReference>
<feature type="domain" description="ChlI/MoxR AAA lid" evidence="1">
    <location>
        <begin position="13"/>
        <end position="83"/>
    </location>
</feature>
<comment type="caution">
    <text evidence="2">The sequence shown here is derived from an EMBL/GenBank/DDBJ whole genome shotgun (WGS) entry which is preliminary data.</text>
</comment>
<reference evidence="2" key="1">
    <citation type="submission" date="2013-08" db="EMBL/GenBank/DDBJ databases">
        <authorList>
            <person name="Mendez C."/>
            <person name="Richter M."/>
            <person name="Ferrer M."/>
            <person name="Sanchez J."/>
        </authorList>
    </citation>
    <scope>NUCLEOTIDE SEQUENCE</scope>
</reference>
<name>T1BHA9_9ZZZZ</name>
<accession>T1BHA9</accession>
<dbReference type="InterPro" id="IPR050764">
    <property type="entry name" value="CbbQ/NirQ/NorQ/GpvN"/>
</dbReference>